<sequence>MEPWRRSRTVGEGGLWLACWRGSSTDASGLVAWWHAASSSTAALLPCRPGVWREPARTAMRARCSRPGQSRPTAKPMGTRRQIPPHTSPRSNNPIRTAGNWELGARRPLLLCNRPDPPSCVLSRLCSALAPSPPPPTPPGALMPKACRVHLC</sequence>
<reference evidence="2 3" key="1">
    <citation type="journal article" date="2018" name="Front. Microbiol.">
        <title>Genome-Wide Analysis of Corynespora cassiicola Leaf Fall Disease Putative Effectors.</title>
        <authorList>
            <person name="Lopez D."/>
            <person name="Ribeiro S."/>
            <person name="Label P."/>
            <person name="Fumanal B."/>
            <person name="Venisse J.S."/>
            <person name="Kohler A."/>
            <person name="de Oliveira R.R."/>
            <person name="Labutti K."/>
            <person name="Lipzen A."/>
            <person name="Lail K."/>
            <person name="Bauer D."/>
            <person name="Ohm R.A."/>
            <person name="Barry K.W."/>
            <person name="Spatafora J."/>
            <person name="Grigoriev I.V."/>
            <person name="Martin F.M."/>
            <person name="Pujade-Renaud V."/>
        </authorList>
    </citation>
    <scope>NUCLEOTIDE SEQUENCE [LARGE SCALE GENOMIC DNA]</scope>
    <source>
        <strain evidence="2 3">Philippines</strain>
    </source>
</reference>
<feature type="region of interest" description="Disordered" evidence="1">
    <location>
        <begin position="58"/>
        <end position="98"/>
    </location>
</feature>
<evidence type="ECO:0000313" key="3">
    <source>
        <dbReference type="Proteomes" id="UP000240883"/>
    </source>
</evidence>
<proteinExistence type="predicted"/>
<dbReference type="EMBL" id="KZ678128">
    <property type="protein sequence ID" value="PSN75203.1"/>
    <property type="molecule type" value="Genomic_DNA"/>
</dbReference>
<dbReference type="Proteomes" id="UP000240883">
    <property type="component" value="Unassembled WGS sequence"/>
</dbReference>
<accession>A0A2T2PBZ8</accession>
<keyword evidence="3" id="KW-1185">Reference proteome</keyword>
<gene>
    <name evidence="2" type="ORF">BS50DRAFT_34665</name>
</gene>
<organism evidence="2 3">
    <name type="scientific">Corynespora cassiicola Philippines</name>
    <dbReference type="NCBI Taxonomy" id="1448308"/>
    <lineage>
        <taxon>Eukaryota</taxon>
        <taxon>Fungi</taxon>
        <taxon>Dikarya</taxon>
        <taxon>Ascomycota</taxon>
        <taxon>Pezizomycotina</taxon>
        <taxon>Dothideomycetes</taxon>
        <taxon>Pleosporomycetidae</taxon>
        <taxon>Pleosporales</taxon>
        <taxon>Corynesporascaceae</taxon>
        <taxon>Corynespora</taxon>
    </lineage>
</organism>
<dbReference type="AlphaFoldDB" id="A0A2T2PBZ8"/>
<protein>
    <submittedName>
        <fullName evidence="2">Uncharacterized protein</fullName>
    </submittedName>
</protein>
<evidence type="ECO:0000313" key="2">
    <source>
        <dbReference type="EMBL" id="PSN75203.1"/>
    </source>
</evidence>
<evidence type="ECO:0000256" key="1">
    <source>
        <dbReference type="SAM" id="MobiDB-lite"/>
    </source>
</evidence>
<name>A0A2T2PBZ8_CORCC</name>